<organism evidence="1 2">
    <name type="scientific">Lasiodiplodia mahajangana</name>
    <dbReference type="NCBI Taxonomy" id="1108764"/>
    <lineage>
        <taxon>Eukaryota</taxon>
        <taxon>Fungi</taxon>
        <taxon>Dikarya</taxon>
        <taxon>Ascomycota</taxon>
        <taxon>Pezizomycotina</taxon>
        <taxon>Dothideomycetes</taxon>
        <taxon>Dothideomycetes incertae sedis</taxon>
        <taxon>Botryosphaeriales</taxon>
        <taxon>Botryosphaeriaceae</taxon>
        <taxon>Lasiodiplodia</taxon>
    </lineage>
</organism>
<proteinExistence type="predicted"/>
<sequence length="465" mass="50812">MVSKGVIAYAYIAAVNVSVEFGVPNSSVTRTQLNSWSQDHLEVESSKLPWNEFAGVFYFKVFRNGLQIAYEWNKINSYTGNLEGGSMSSIANTKCHRVDGLIITFGFYDAGSGVAGLTNKDQCWVTVSMDQSNWMSNCAPAGSLSAEKPFTTFALPGPHDCGMNSMESSDLVLNSAAVGFLEAALKVQLGLALAAFIASGQADKVIYGTAITQKESVEDMLALGARYFEFRPGRFPQPVRSVSGLGDKYYYMHLCIPGMAYDDFLDRVLEFLHANPQEIVVIQLRTDGIIDEIETPSTDEKQAIINTALKRHPGIAVGTLQDMLKSTIRQLRDQSKRLIVLDEIHQYSSYDDQLYATLDGETIIKALARMNTAGQVGRPMTLLQCQATATNVTDAVVYSVAAANSSTSILMSTKAVCDTKTHPWLVANVANLKERELVVVMNDFFDGATADITIGLNASRFGQKF</sequence>
<dbReference type="Proteomes" id="UP001153332">
    <property type="component" value="Unassembled WGS sequence"/>
</dbReference>
<gene>
    <name evidence="1" type="ORF">O1611_g1672</name>
</gene>
<keyword evidence="2" id="KW-1185">Reference proteome</keyword>
<evidence type="ECO:0000313" key="2">
    <source>
        <dbReference type="Proteomes" id="UP001153332"/>
    </source>
</evidence>
<evidence type="ECO:0000313" key="1">
    <source>
        <dbReference type="EMBL" id="KAJ8131950.1"/>
    </source>
</evidence>
<name>A0ACC2JX43_9PEZI</name>
<comment type="caution">
    <text evidence="1">The sequence shown here is derived from an EMBL/GenBank/DDBJ whole genome shotgun (WGS) entry which is preliminary data.</text>
</comment>
<dbReference type="EMBL" id="JAPUUL010000201">
    <property type="protein sequence ID" value="KAJ8131950.1"/>
    <property type="molecule type" value="Genomic_DNA"/>
</dbReference>
<accession>A0ACC2JX43</accession>
<reference evidence="1" key="1">
    <citation type="submission" date="2022-12" db="EMBL/GenBank/DDBJ databases">
        <title>Genome Sequence of Lasiodiplodia mahajangana.</title>
        <authorList>
            <person name="Buettner E."/>
        </authorList>
    </citation>
    <scope>NUCLEOTIDE SEQUENCE</scope>
    <source>
        <strain evidence="1">VT137</strain>
    </source>
</reference>
<protein>
    <submittedName>
        <fullName evidence="1">Uncharacterized protein</fullName>
    </submittedName>
</protein>